<dbReference type="InterPro" id="IPR050268">
    <property type="entry name" value="NADH-dep_flavin_reductase"/>
</dbReference>
<dbReference type="GO" id="GO:0004497">
    <property type="term" value="F:monooxygenase activity"/>
    <property type="evidence" value="ECO:0007669"/>
    <property type="project" value="UniProtKB-KW"/>
</dbReference>
<dbReference type="AlphaFoldDB" id="A0A3G9GC40"/>
<dbReference type="PANTHER" id="PTHR30466:SF11">
    <property type="entry name" value="FLAVIN-DEPENDENT MONOOXYGENASE, REDUCTASE SUBUNIT HSAB"/>
    <property type="match status" value="1"/>
</dbReference>
<evidence type="ECO:0000256" key="1">
    <source>
        <dbReference type="ARBA" id="ARBA00008898"/>
    </source>
</evidence>
<evidence type="ECO:0000256" key="2">
    <source>
        <dbReference type="ARBA" id="ARBA00023002"/>
    </source>
</evidence>
<dbReference type="EMBL" id="AP018828">
    <property type="protein sequence ID" value="BBF82229.1"/>
    <property type="molecule type" value="Genomic_DNA"/>
</dbReference>
<evidence type="ECO:0000313" key="5">
    <source>
        <dbReference type="Proteomes" id="UP000278756"/>
    </source>
</evidence>
<dbReference type="RefSeq" id="WP_232037136.1">
    <property type="nucleotide sequence ID" value="NZ_AP018828.1"/>
</dbReference>
<keyword evidence="2" id="KW-0560">Oxidoreductase</keyword>
<keyword evidence="4" id="KW-0503">Monooxygenase</keyword>
<evidence type="ECO:0000313" key="4">
    <source>
        <dbReference type="EMBL" id="BBF82229.1"/>
    </source>
</evidence>
<comment type="similarity">
    <text evidence="1">Belongs to the non-flavoprotein flavin reductase family.</text>
</comment>
<dbReference type="InterPro" id="IPR002563">
    <property type="entry name" value="Flavin_Rdtase-like_dom"/>
</dbReference>
<reference evidence="5" key="1">
    <citation type="journal article" date="2017" name="Biotechnol. Biofuels">
        <title>Evaluation of environmental bacterial communities as a factor affecting the growth of duckweed Lemna minor.</title>
        <authorList>
            <person name="Ishizawa H."/>
            <person name="Kuroda M."/>
            <person name="Morikawa M."/>
            <person name="Ike M."/>
        </authorList>
    </citation>
    <scope>NUCLEOTIDE SEQUENCE [LARGE SCALE GENOMIC DNA]</scope>
    <source>
        <strain evidence="5">M6</strain>
    </source>
</reference>
<reference evidence="5" key="2">
    <citation type="journal article" date="2017" name="Plant Physiol. Biochem.">
        <title>Differential oxidative and antioxidative response of duckweed Lemna minor toward plant growth promoting/inhibiting bacteria.</title>
        <authorList>
            <person name="Ishizawa H."/>
            <person name="Kuroda M."/>
            <person name="Morikawa M."/>
            <person name="Ike M."/>
        </authorList>
    </citation>
    <scope>NUCLEOTIDE SEQUENCE [LARGE SCALE GENOMIC DNA]</scope>
    <source>
        <strain evidence="5">M6</strain>
    </source>
</reference>
<dbReference type="GO" id="GO:0042602">
    <property type="term" value="F:riboflavin reductase (NADPH) activity"/>
    <property type="evidence" value="ECO:0007669"/>
    <property type="project" value="TreeGrafter"/>
</dbReference>
<dbReference type="GO" id="GO:0010181">
    <property type="term" value="F:FMN binding"/>
    <property type="evidence" value="ECO:0007669"/>
    <property type="project" value="InterPro"/>
</dbReference>
<dbReference type="Gene3D" id="2.30.110.10">
    <property type="entry name" value="Electron Transport, Fmn-binding Protein, Chain A"/>
    <property type="match status" value="1"/>
</dbReference>
<feature type="domain" description="Flavin reductase like" evidence="3">
    <location>
        <begin position="13"/>
        <end position="163"/>
    </location>
</feature>
<dbReference type="SUPFAM" id="SSF50475">
    <property type="entry name" value="FMN-binding split barrel"/>
    <property type="match status" value="1"/>
</dbReference>
<sequence length="169" mass="19050">MSDPDRLAYRHALGTFATGVAVVTIPVVDREGHPCVMGLTINSFASVSLEPKLILWSLDLKSERYALFAEAQSFGINILNAAQRDLSDRFFRENPYCREADDLSFADEPLRLKGALSWLKCRQYQTQVLGDHLMIVGEVEAFDQSETHFGEHGLTYFRGRYGQTHPLPV</sequence>
<evidence type="ECO:0000259" key="3">
    <source>
        <dbReference type="SMART" id="SM00903"/>
    </source>
</evidence>
<dbReference type="InterPro" id="IPR012349">
    <property type="entry name" value="Split_barrel_FMN-bd"/>
</dbReference>
<dbReference type="PANTHER" id="PTHR30466">
    <property type="entry name" value="FLAVIN REDUCTASE"/>
    <property type="match status" value="1"/>
</dbReference>
<protein>
    <submittedName>
        <fullName evidence="4">Nitrilotriacetate monooxygenase</fullName>
    </submittedName>
</protein>
<dbReference type="Pfam" id="PF01613">
    <property type="entry name" value="Flavin_Reduct"/>
    <property type="match status" value="1"/>
</dbReference>
<proteinExistence type="inferred from homology"/>
<gene>
    <name evidence="4" type="ORF">EM6_2861</name>
</gene>
<dbReference type="SMART" id="SM00903">
    <property type="entry name" value="Flavin_Reduct"/>
    <property type="match status" value="1"/>
</dbReference>
<dbReference type="Proteomes" id="UP000278756">
    <property type="component" value="Chromosome 2"/>
</dbReference>
<accession>A0A3G9GC40</accession>
<name>A0A3G9GC40_9CAUL</name>
<organism evidence="4 5">
    <name type="scientific">Asticcacaulis excentricus</name>
    <dbReference type="NCBI Taxonomy" id="78587"/>
    <lineage>
        <taxon>Bacteria</taxon>
        <taxon>Pseudomonadati</taxon>
        <taxon>Pseudomonadota</taxon>
        <taxon>Alphaproteobacteria</taxon>
        <taxon>Caulobacterales</taxon>
        <taxon>Caulobacteraceae</taxon>
        <taxon>Asticcacaulis</taxon>
    </lineage>
</organism>